<organism evidence="4 5">
    <name type="scientific">Exophiala bonariae</name>
    <dbReference type="NCBI Taxonomy" id="1690606"/>
    <lineage>
        <taxon>Eukaryota</taxon>
        <taxon>Fungi</taxon>
        <taxon>Dikarya</taxon>
        <taxon>Ascomycota</taxon>
        <taxon>Pezizomycotina</taxon>
        <taxon>Eurotiomycetes</taxon>
        <taxon>Chaetothyriomycetidae</taxon>
        <taxon>Chaetothyriales</taxon>
        <taxon>Herpotrichiellaceae</taxon>
        <taxon>Exophiala</taxon>
    </lineage>
</organism>
<proteinExistence type="predicted"/>
<dbReference type="GO" id="GO:0008270">
    <property type="term" value="F:zinc ion binding"/>
    <property type="evidence" value="ECO:0007669"/>
    <property type="project" value="InterPro"/>
</dbReference>
<evidence type="ECO:0000259" key="3">
    <source>
        <dbReference type="SMART" id="SM00906"/>
    </source>
</evidence>
<protein>
    <recommendedName>
        <fullName evidence="3">Xylanolytic transcriptional activator regulatory domain-containing protein</fullName>
    </recommendedName>
</protein>
<evidence type="ECO:0000256" key="1">
    <source>
        <dbReference type="ARBA" id="ARBA00023242"/>
    </source>
</evidence>
<dbReference type="AlphaFoldDB" id="A0AAV9MXZ5"/>
<evidence type="ECO:0000313" key="5">
    <source>
        <dbReference type="Proteomes" id="UP001358417"/>
    </source>
</evidence>
<keyword evidence="5" id="KW-1185">Reference proteome</keyword>
<dbReference type="Pfam" id="PF04082">
    <property type="entry name" value="Fungal_trans"/>
    <property type="match status" value="1"/>
</dbReference>
<dbReference type="SMART" id="SM00906">
    <property type="entry name" value="Fungal_trans"/>
    <property type="match status" value="1"/>
</dbReference>
<dbReference type="InterPro" id="IPR050987">
    <property type="entry name" value="AtrR-like"/>
</dbReference>
<dbReference type="InterPro" id="IPR007219">
    <property type="entry name" value="XnlR_reg_dom"/>
</dbReference>
<dbReference type="PANTHER" id="PTHR46910">
    <property type="entry name" value="TRANSCRIPTION FACTOR PDR1"/>
    <property type="match status" value="1"/>
</dbReference>
<evidence type="ECO:0000313" key="4">
    <source>
        <dbReference type="EMBL" id="KAK5046474.1"/>
    </source>
</evidence>
<evidence type="ECO:0000256" key="2">
    <source>
        <dbReference type="SAM" id="MobiDB-lite"/>
    </source>
</evidence>
<gene>
    <name evidence="4" type="ORF">LTR84_008277</name>
</gene>
<accession>A0AAV9MXZ5</accession>
<reference evidence="4 5" key="1">
    <citation type="submission" date="2023-08" db="EMBL/GenBank/DDBJ databases">
        <title>Black Yeasts Isolated from many extreme environments.</title>
        <authorList>
            <person name="Coleine C."/>
            <person name="Stajich J.E."/>
            <person name="Selbmann L."/>
        </authorList>
    </citation>
    <scope>NUCLEOTIDE SEQUENCE [LARGE SCALE GENOMIC DNA]</scope>
    <source>
        <strain evidence="4 5">CCFEE 5792</strain>
    </source>
</reference>
<dbReference type="GeneID" id="89976441"/>
<dbReference type="GO" id="GO:0003700">
    <property type="term" value="F:DNA-binding transcription factor activity"/>
    <property type="evidence" value="ECO:0007669"/>
    <property type="project" value="InterPro"/>
</dbReference>
<dbReference type="GO" id="GO:0003677">
    <property type="term" value="F:DNA binding"/>
    <property type="evidence" value="ECO:0007669"/>
    <property type="project" value="InterPro"/>
</dbReference>
<comment type="caution">
    <text evidence="4">The sequence shown here is derived from an EMBL/GenBank/DDBJ whole genome shotgun (WGS) entry which is preliminary data.</text>
</comment>
<feature type="compositionally biased region" description="Polar residues" evidence="2">
    <location>
        <begin position="54"/>
        <end position="64"/>
    </location>
</feature>
<dbReference type="CDD" id="cd12148">
    <property type="entry name" value="fungal_TF_MHR"/>
    <property type="match status" value="1"/>
</dbReference>
<dbReference type="PANTHER" id="PTHR46910:SF25">
    <property type="entry name" value="ABC-TRANSPORTER-REGULATING TRANSCRIPTION FACTOR"/>
    <property type="match status" value="1"/>
</dbReference>
<dbReference type="GO" id="GO:0006351">
    <property type="term" value="P:DNA-templated transcription"/>
    <property type="evidence" value="ECO:0007669"/>
    <property type="project" value="InterPro"/>
</dbReference>
<feature type="region of interest" description="Disordered" evidence="2">
    <location>
        <begin position="54"/>
        <end position="80"/>
    </location>
</feature>
<dbReference type="RefSeq" id="XP_064702065.1">
    <property type="nucleotide sequence ID" value="XM_064851824.1"/>
</dbReference>
<dbReference type="EMBL" id="JAVRRD010000030">
    <property type="protein sequence ID" value="KAK5046474.1"/>
    <property type="molecule type" value="Genomic_DNA"/>
</dbReference>
<keyword evidence="1" id="KW-0539">Nucleus</keyword>
<name>A0AAV9MXZ5_9EURO</name>
<sequence>MPGAKSEIKCLSHNAECIYPESRRGRKKDLRGASASLEDRLARMETMMQARNNIQFPPSESSPPDNVVDDNTLWAPTQGNNHSLGDSVVWNSIQREAHSGSVAPPNERPTEIPLENLEGSIATSPPIASLIPVEARNSHHGISTLATHRSHDDTHQSPLSNRSDMQHGTLDTEASVLAPQMVNWEHHGPGSWLSVCSKPGLAWVAQRTGVNDFTDSARELVSTWTRRLSLTRKRLLHPQDHDPDPEVAWKYSDGIKAFFEDSLASTHGVVYRPEFESALRAHLQGDTTLCADPAWYALRKTVYASGCRIYKSKHTTASFAEIQTEAWSLLAVRALTTMTFFSEGLGNPALEYMLCTNAARVAQAKGLHRRPADTWNLSKHDELHFGWLFWAIYCCDKHIAHRSGRPSAIDDDDISCEIPNETCPGSTIDIQACTALITHAKLSSRISKSLTSVKAFRQSPSEFLQTATSLDAELREWRQSLPITMRPVDKLTAFRIPSNSITFSTTYIHYAYYGTLMAIHTMIAYPWIRSTVFDHDRDMVDHDQIIASSNIVADAARNIIVIARSLGIDAASIQWFKPLLYTYVL</sequence>
<dbReference type="Proteomes" id="UP001358417">
    <property type="component" value="Unassembled WGS sequence"/>
</dbReference>
<feature type="domain" description="Xylanolytic transcriptional activator regulatory" evidence="3">
    <location>
        <begin position="351"/>
        <end position="425"/>
    </location>
</feature>